<evidence type="ECO:0000256" key="4">
    <source>
        <dbReference type="ARBA" id="ARBA00022475"/>
    </source>
</evidence>
<dbReference type="SUPFAM" id="SSF161098">
    <property type="entry name" value="MetI-like"/>
    <property type="match status" value="1"/>
</dbReference>
<keyword evidence="7 8" id="KW-0472">Membrane</keyword>
<dbReference type="GO" id="GO:0005886">
    <property type="term" value="C:plasma membrane"/>
    <property type="evidence" value="ECO:0007669"/>
    <property type="project" value="UniProtKB-SubCell"/>
</dbReference>
<evidence type="ECO:0000256" key="1">
    <source>
        <dbReference type="ARBA" id="ARBA00004651"/>
    </source>
</evidence>
<organism evidence="10 11">
    <name type="scientific">Desulfallas thermosapovorans DSM 6562</name>
    <dbReference type="NCBI Taxonomy" id="1121431"/>
    <lineage>
        <taxon>Bacteria</taxon>
        <taxon>Bacillati</taxon>
        <taxon>Bacillota</taxon>
        <taxon>Clostridia</taxon>
        <taxon>Eubacteriales</taxon>
        <taxon>Desulfallaceae</taxon>
        <taxon>Desulfallas</taxon>
    </lineage>
</organism>
<evidence type="ECO:0000256" key="5">
    <source>
        <dbReference type="ARBA" id="ARBA00022692"/>
    </source>
</evidence>
<reference evidence="10 11" key="1">
    <citation type="submission" date="2019-07" db="EMBL/GenBank/DDBJ databases">
        <title>Genomic Encyclopedia of Type Strains, Phase I: the one thousand microbial genomes (KMG-I) project.</title>
        <authorList>
            <person name="Kyrpides N."/>
        </authorList>
    </citation>
    <scope>NUCLEOTIDE SEQUENCE [LARGE SCALE GENOMIC DNA]</scope>
    <source>
        <strain evidence="10 11">DSM 6562</strain>
    </source>
</reference>
<dbReference type="InterPro" id="IPR005672">
    <property type="entry name" value="Phosphate_PstA"/>
</dbReference>
<evidence type="ECO:0000256" key="7">
    <source>
        <dbReference type="ARBA" id="ARBA00023136"/>
    </source>
</evidence>
<keyword evidence="5 8" id="KW-0812">Transmembrane</keyword>
<dbReference type="EMBL" id="VNHM01000008">
    <property type="protein sequence ID" value="TYO95313.1"/>
    <property type="molecule type" value="Genomic_DNA"/>
</dbReference>
<dbReference type="Pfam" id="PF00528">
    <property type="entry name" value="BPD_transp_1"/>
    <property type="match status" value="1"/>
</dbReference>
<evidence type="ECO:0000256" key="3">
    <source>
        <dbReference type="ARBA" id="ARBA00022448"/>
    </source>
</evidence>
<comment type="caution">
    <text evidence="10">The sequence shown here is derived from an EMBL/GenBank/DDBJ whole genome shotgun (WGS) entry which is preliminary data.</text>
</comment>
<keyword evidence="3" id="KW-0813">Transport</keyword>
<dbReference type="PANTHER" id="PTHR43470:SF4">
    <property type="entry name" value="ABC TRANSPORTER PERMEASE PROTEIN YQGI-RELATED"/>
    <property type="match status" value="1"/>
</dbReference>
<dbReference type="NCBIfam" id="TIGR00974">
    <property type="entry name" value="3a0107s02c"/>
    <property type="match status" value="1"/>
</dbReference>
<dbReference type="InterPro" id="IPR035906">
    <property type="entry name" value="MetI-like_sf"/>
</dbReference>
<evidence type="ECO:0000313" key="10">
    <source>
        <dbReference type="EMBL" id="TYO95313.1"/>
    </source>
</evidence>
<feature type="domain" description="ABC transmembrane type-1" evidence="9">
    <location>
        <begin position="62"/>
        <end position="280"/>
    </location>
</feature>
<feature type="transmembrane region" description="Helical" evidence="8">
    <location>
        <begin position="100"/>
        <end position="123"/>
    </location>
</feature>
<evidence type="ECO:0000313" key="11">
    <source>
        <dbReference type="Proteomes" id="UP000323166"/>
    </source>
</evidence>
<name>A0A5S4ZR80_9FIRM</name>
<sequence length="322" mass="34935">MNALIKDRLATAMFWVAAGLVLFIMGSLVGYILYHGLVSMDWQFITLSSHAIEAGDGIIPQIFNSCYLLLLTMIISVPTGLLAGIYLAEYAGCGPLAEMVRVAIQTLASLPSIAVGLFGLLLFVNTTGWGYSLVSGALALTILNLPFWVMLFEQSIRGVPRELAEGSLALGATHWQTIWHVIIPSALPALVAGTFICSGRVFAEAAVLLYTAGMSNPPLNFSDWNIYSTTSPLNPFRPGESLAVHIWRVSSEGMAPGVRRVADVSAAILVLAVLAFNFAACRLGRYTQRRVTGHRGTVPLLPFPYKPTTFLKNDKIFSRDRD</sequence>
<dbReference type="RefSeq" id="WP_166511671.1">
    <property type="nucleotide sequence ID" value="NZ_VNHM01000008.1"/>
</dbReference>
<keyword evidence="11" id="KW-1185">Reference proteome</keyword>
<proteinExistence type="inferred from homology"/>
<dbReference type="InterPro" id="IPR000515">
    <property type="entry name" value="MetI-like"/>
</dbReference>
<evidence type="ECO:0000256" key="8">
    <source>
        <dbReference type="RuleBase" id="RU363043"/>
    </source>
</evidence>
<dbReference type="PANTHER" id="PTHR43470">
    <property type="entry name" value="PHOSPHATE TRANSPORT SYSTEM PERMEASE PROTEIN PSTA-RELATED"/>
    <property type="match status" value="1"/>
</dbReference>
<comment type="caution">
    <text evidence="8">Lacks conserved residue(s) required for the propagation of feature annotation.</text>
</comment>
<keyword evidence="6 8" id="KW-1133">Transmembrane helix</keyword>
<evidence type="ECO:0000259" key="9">
    <source>
        <dbReference type="PROSITE" id="PS50928"/>
    </source>
</evidence>
<feature type="transmembrane region" description="Helical" evidence="8">
    <location>
        <begin position="129"/>
        <end position="151"/>
    </location>
</feature>
<accession>A0A5S4ZR80</accession>
<dbReference type="PROSITE" id="PS50928">
    <property type="entry name" value="ABC_TM1"/>
    <property type="match status" value="1"/>
</dbReference>
<dbReference type="AlphaFoldDB" id="A0A5S4ZR80"/>
<dbReference type="GO" id="GO:0005315">
    <property type="term" value="F:phosphate transmembrane transporter activity"/>
    <property type="evidence" value="ECO:0007669"/>
    <property type="project" value="InterPro"/>
</dbReference>
<comment type="similarity">
    <text evidence="2 8">Belongs to the binding-protein-dependent transport system permease family. CysTW subfamily.</text>
</comment>
<feature type="transmembrane region" description="Helical" evidence="8">
    <location>
        <begin position="261"/>
        <end position="280"/>
    </location>
</feature>
<dbReference type="GO" id="GO:0035435">
    <property type="term" value="P:phosphate ion transmembrane transport"/>
    <property type="evidence" value="ECO:0007669"/>
    <property type="project" value="InterPro"/>
</dbReference>
<protein>
    <recommendedName>
        <fullName evidence="8">Phosphate transport system permease protein PstA</fullName>
    </recommendedName>
</protein>
<comment type="subcellular location">
    <subcellularLocation>
        <location evidence="1 8">Cell membrane</location>
        <topology evidence="1 8">Multi-pass membrane protein</topology>
    </subcellularLocation>
</comment>
<feature type="transmembrane region" description="Helical" evidence="8">
    <location>
        <begin position="12"/>
        <end position="34"/>
    </location>
</feature>
<dbReference type="CDD" id="cd06261">
    <property type="entry name" value="TM_PBP2"/>
    <property type="match status" value="1"/>
</dbReference>
<evidence type="ECO:0000256" key="6">
    <source>
        <dbReference type="ARBA" id="ARBA00022989"/>
    </source>
</evidence>
<keyword evidence="4 8" id="KW-1003">Cell membrane</keyword>
<feature type="transmembrane region" description="Helical" evidence="8">
    <location>
        <begin position="67"/>
        <end position="88"/>
    </location>
</feature>
<gene>
    <name evidence="10" type="ORF">LX24_01663</name>
</gene>
<evidence type="ECO:0000256" key="2">
    <source>
        <dbReference type="ARBA" id="ARBA00007069"/>
    </source>
</evidence>
<dbReference type="Gene3D" id="1.10.3720.10">
    <property type="entry name" value="MetI-like"/>
    <property type="match status" value="1"/>
</dbReference>
<dbReference type="Proteomes" id="UP000323166">
    <property type="component" value="Unassembled WGS sequence"/>
</dbReference>